<accession>A0A5M3WKP5</accession>
<keyword evidence="1" id="KW-0472">Membrane</keyword>
<organism evidence="2 3">
    <name type="scientific">Acrocarpospora macrocephala</name>
    <dbReference type="NCBI Taxonomy" id="150177"/>
    <lineage>
        <taxon>Bacteria</taxon>
        <taxon>Bacillati</taxon>
        <taxon>Actinomycetota</taxon>
        <taxon>Actinomycetes</taxon>
        <taxon>Streptosporangiales</taxon>
        <taxon>Streptosporangiaceae</taxon>
        <taxon>Acrocarpospora</taxon>
    </lineage>
</organism>
<keyword evidence="3" id="KW-1185">Reference proteome</keyword>
<dbReference type="Proteomes" id="UP000331127">
    <property type="component" value="Unassembled WGS sequence"/>
</dbReference>
<gene>
    <name evidence="2" type="ORF">Amac_021880</name>
</gene>
<keyword evidence="1" id="KW-0812">Transmembrane</keyword>
<dbReference type="RefSeq" id="WP_281356266.1">
    <property type="nucleotide sequence ID" value="NZ_BAAAHL010000046.1"/>
</dbReference>
<dbReference type="EMBL" id="BLAE01000011">
    <property type="protein sequence ID" value="GES08592.1"/>
    <property type="molecule type" value="Genomic_DNA"/>
</dbReference>
<protein>
    <submittedName>
        <fullName evidence="2">Uncharacterized protein</fullName>
    </submittedName>
</protein>
<evidence type="ECO:0000256" key="1">
    <source>
        <dbReference type="SAM" id="Phobius"/>
    </source>
</evidence>
<proteinExistence type="predicted"/>
<evidence type="ECO:0000313" key="3">
    <source>
        <dbReference type="Proteomes" id="UP000331127"/>
    </source>
</evidence>
<comment type="caution">
    <text evidence="2">The sequence shown here is derived from an EMBL/GenBank/DDBJ whole genome shotgun (WGS) entry which is preliminary data.</text>
</comment>
<sequence>MAQLELNCTLSLPESWGRHLRVIVITIIIVVGAVLGVDASMLPV</sequence>
<keyword evidence="1" id="KW-1133">Transmembrane helix</keyword>
<name>A0A5M3WKP5_9ACTN</name>
<feature type="transmembrane region" description="Helical" evidence="1">
    <location>
        <begin position="20"/>
        <end position="42"/>
    </location>
</feature>
<reference evidence="2 3" key="1">
    <citation type="submission" date="2019-10" db="EMBL/GenBank/DDBJ databases">
        <title>Whole genome shotgun sequence of Acrocarpospora macrocephala NBRC 16266.</title>
        <authorList>
            <person name="Ichikawa N."/>
            <person name="Kimura A."/>
            <person name="Kitahashi Y."/>
            <person name="Komaki H."/>
            <person name="Oguchi A."/>
        </authorList>
    </citation>
    <scope>NUCLEOTIDE SEQUENCE [LARGE SCALE GENOMIC DNA]</scope>
    <source>
        <strain evidence="2 3">NBRC 16266</strain>
    </source>
</reference>
<evidence type="ECO:0000313" key="2">
    <source>
        <dbReference type="EMBL" id="GES08592.1"/>
    </source>
</evidence>
<dbReference type="AlphaFoldDB" id="A0A5M3WKP5"/>